<dbReference type="PANTHER" id="PTHR31469:SF8">
    <property type="entry name" value="OS07G0641000 PROTEIN"/>
    <property type="match status" value="1"/>
</dbReference>
<accession>A0AAE0FFL3</accession>
<evidence type="ECO:0000256" key="4">
    <source>
        <dbReference type="ARBA" id="ARBA00023277"/>
    </source>
</evidence>
<evidence type="ECO:0000256" key="3">
    <source>
        <dbReference type="ARBA" id="ARBA00023253"/>
    </source>
</evidence>
<feature type="signal peptide" evidence="6">
    <location>
        <begin position="1"/>
        <end position="26"/>
    </location>
</feature>
<evidence type="ECO:0000256" key="6">
    <source>
        <dbReference type="SAM" id="SignalP"/>
    </source>
</evidence>
<dbReference type="Pfam" id="PF10250">
    <property type="entry name" value="O-FucT"/>
    <property type="match status" value="2"/>
</dbReference>
<dbReference type="EMBL" id="LGRX02019531">
    <property type="protein sequence ID" value="KAK3258441.1"/>
    <property type="molecule type" value="Genomic_DNA"/>
</dbReference>
<gene>
    <name evidence="8" type="ORF">CYMTET_32527</name>
</gene>
<evidence type="ECO:0000256" key="5">
    <source>
        <dbReference type="ARBA" id="ARBA00030350"/>
    </source>
</evidence>
<organism evidence="8 9">
    <name type="scientific">Cymbomonas tetramitiformis</name>
    <dbReference type="NCBI Taxonomy" id="36881"/>
    <lineage>
        <taxon>Eukaryota</taxon>
        <taxon>Viridiplantae</taxon>
        <taxon>Chlorophyta</taxon>
        <taxon>Pyramimonadophyceae</taxon>
        <taxon>Pyramimonadales</taxon>
        <taxon>Pyramimonadaceae</taxon>
        <taxon>Cymbomonas</taxon>
    </lineage>
</organism>
<proteinExistence type="inferred from homology"/>
<protein>
    <recommendedName>
        <fullName evidence="5">O-fucosyltransferase family protein</fullName>
    </recommendedName>
</protein>
<comment type="similarity">
    <text evidence="1">Belongs to the glycosyltransferase GT106 family.</text>
</comment>
<keyword evidence="6" id="KW-0732">Signal</keyword>
<sequence>MKRSEITTGFIAISVFILLLRVLNESGDPDPLRIRSTPPVTVRLIDPEPLQVKPVLERTLIAPEASKRWEYRYWERTTKRIAGPVPRAGKNEKFVSFEPWAGGFNNIRMSLEIAAVFAYASGRTLVMPPTWNMYLRGRSGLHDYINLDDLKKGLPVISFEEFKALIRFDLHANDKPKGGQDPYVPETHPVPTAAECKHARVDSGRTSYKVEDISYDSAVKFCKSKGKELCCKSQICPNGKKPFFEPGVDDNWTPIRDNHNDWLQVGRDTNMQRTCLRNQELYGVEGPDWGLDAEKGWSLKTHVTCCGGQQSRRLLTAAATRAMRQDDVDVYALNASAAGDPEELAPRRRGRSLLDGETAALWRGIHYMEGTLLIDKPPGDPWYRDIFCVPACPDQAGGDATLSKRFQIFNTEGGRGTPLGSRIPRHHSLGSKEYAEPRVVHFRENLLGQYYAQYWWADPVQEVAAKRFVRDHLHFSEAIMKPAERVIQAMGDLKFSCIHVRRGDFQYHQTRTSMEEILKTTRALFDPGETIYISTDERDKFFFQRSIDNGARLVFWDDFKNVTQGTPSMIIPSSEMAVCTRARIFVGTQYSTFSGYIQRMRGYMQDQPHKEILDTQTVFPTGYTPSWAEIWDHPNCGWCREFRDGWEGI</sequence>
<dbReference type="InterPro" id="IPR019378">
    <property type="entry name" value="GDP-Fuc_O-FucTrfase"/>
</dbReference>
<dbReference type="GO" id="GO:0016740">
    <property type="term" value="F:transferase activity"/>
    <property type="evidence" value="ECO:0007669"/>
    <property type="project" value="UniProtKB-KW"/>
</dbReference>
<keyword evidence="4" id="KW-0119">Carbohydrate metabolism</keyword>
<evidence type="ECO:0000256" key="2">
    <source>
        <dbReference type="ARBA" id="ARBA00022679"/>
    </source>
</evidence>
<dbReference type="GO" id="GO:0006004">
    <property type="term" value="P:fucose metabolic process"/>
    <property type="evidence" value="ECO:0007669"/>
    <property type="project" value="UniProtKB-KW"/>
</dbReference>
<reference evidence="8 9" key="1">
    <citation type="journal article" date="2015" name="Genome Biol. Evol.">
        <title>Comparative Genomics of a Bacterivorous Green Alga Reveals Evolutionary Causalities and Consequences of Phago-Mixotrophic Mode of Nutrition.</title>
        <authorList>
            <person name="Burns J.A."/>
            <person name="Paasch A."/>
            <person name="Narechania A."/>
            <person name="Kim E."/>
        </authorList>
    </citation>
    <scope>NUCLEOTIDE SEQUENCE [LARGE SCALE GENOMIC DNA]</scope>
    <source>
        <strain evidence="8 9">PLY_AMNH</strain>
    </source>
</reference>
<dbReference type="Gene3D" id="3.40.50.11340">
    <property type="match status" value="1"/>
</dbReference>
<feature type="chain" id="PRO_5042125298" description="O-fucosyltransferase family protein" evidence="6">
    <location>
        <begin position="27"/>
        <end position="649"/>
    </location>
</feature>
<evidence type="ECO:0000256" key="1">
    <source>
        <dbReference type="ARBA" id="ARBA00007737"/>
    </source>
</evidence>
<feature type="domain" description="DUF7495" evidence="7">
    <location>
        <begin position="209"/>
        <end position="307"/>
    </location>
</feature>
<dbReference type="PANTHER" id="PTHR31469">
    <property type="entry name" value="OS07G0633600 PROTEIN"/>
    <property type="match status" value="1"/>
</dbReference>
<dbReference type="Pfam" id="PF24325">
    <property type="entry name" value="DUF7495"/>
    <property type="match status" value="1"/>
</dbReference>
<evidence type="ECO:0000313" key="9">
    <source>
        <dbReference type="Proteomes" id="UP001190700"/>
    </source>
</evidence>
<keyword evidence="2" id="KW-0808">Transferase</keyword>
<dbReference type="InterPro" id="IPR055918">
    <property type="entry name" value="DUF7495"/>
</dbReference>
<dbReference type="Proteomes" id="UP001190700">
    <property type="component" value="Unassembled WGS sequence"/>
</dbReference>
<name>A0AAE0FFL3_9CHLO</name>
<dbReference type="Gene3D" id="3.40.50.11350">
    <property type="match status" value="1"/>
</dbReference>
<keyword evidence="3" id="KW-0294">Fucose metabolism</keyword>
<keyword evidence="9" id="KW-1185">Reference proteome</keyword>
<evidence type="ECO:0000313" key="8">
    <source>
        <dbReference type="EMBL" id="KAK3258441.1"/>
    </source>
</evidence>
<dbReference type="CDD" id="cd11296">
    <property type="entry name" value="O-FucT_like"/>
    <property type="match status" value="1"/>
</dbReference>
<comment type="caution">
    <text evidence="8">The sequence shown here is derived from an EMBL/GenBank/DDBJ whole genome shotgun (WGS) entry which is preliminary data.</text>
</comment>
<evidence type="ECO:0000259" key="7">
    <source>
        <dbReference type="Pfam" id="PF24325"/>
    </source>
</evidence>
<dbReference type="AlphaFoldDB" id="A0AAE0FFL3"/>